<reference evidence="1 2" key="1">
    <citation type="submission" date="2018-02" db="EMBL/GenBank/DDBJ databases">
        <title>Genome sequence of the basidiomycete white-rot fungus Phlebia centrifuga.</title>
        <authorList>
            <person name="Granchi Z."/>
            <person name="Peng M."/>
            <person name="de Vries R.P."/>
            <person name="Hilden K."/>
            <person name="Makela M.R."/>
            <person name="Grigoriev I."/>
            <person name="Riley R."/>
        </authorList>
    </citation>
    <scope>NUCLEOTIDE SEQUENCE [LARGE SCALE GENOMIC DNA]</scope>
    <source>
        <strain evidence="1 2">FBCC195</strain>
    </source>
</reference>
<name>A0A2R6NUT7_9APHY</name>
<evidence type="ECO:0008006" key="3">
    <source>
        <dbReference type="Google" id="ProtNLM"/>
    </source>
</evidence>
<evidence type="ECO:0000313" key="2">
    <source>
        <dbReference type="Proteomes" id="UP000186601"/>
    </source>
</evidence>
<proteinExistence type="predicted"/>
<gene>
    <name evidence="1" type="ORF">PHLCEN_2v8051</name>
</gene>
<dbReference type="OrthoDB" id="2968323at2759"/>
<dbReference type="STRING" id="98765.A0A2R6NUT7"/>
<dbReference type="AlphaFoldDB" id="A0A2R6NUT7"/>
<sequence>MSFARCIRVIPTHRIIAWNPNKDSPVGATCILQEHVDNVIEPWQMWSAWSGFGNLAFAPGLSAVANLADPAIYIVKPLQLRHLWASIEWRRMEPFIGSTSTLHRLWEELWSHHRSRSICGSDVDREILGLYDDNEHCDLASFTVVANIVRLVAEDALRMLAQFPQYAQPCLVNHDYAYRDIPLDPDALQVEALIDWDDVHVMPFVVGIDYPEDIQMFHMYSLASDSNYYREGAFPSFPPDEYGEIIGAVDAHGILTGVDEQGNLTGVDTRDQRITNTVLRETYIRALQKQDARASQSDMWEVAGCGGARENGYESRPTLLVRLERIMKILNAVSTVAD</sequence>
<evidence type="ECO:0000313" key="1">
    <source>
        <dbReference type="EMBL" id="PSR77143.1"/>
    </source>
</evidence>
<dbReference type="Proteomes" id="UP000186601">
    <property type="component" value="Unassembled WGS sequence"/>
</dbReference>
<protein>
    <recommendedName>
        <fullName evidence="3">Aminoglycoside phosphotransferase domain-containing protein</fullName>
    </recommendedName>
</protein>
<organism evidence="1 2">
    <name type="scientific">Hermanssonia centrifuga</name>
    <dbReference type="NCBI Taxonomy" id="98765"/>
    <lineage>
        <taxon>Eukaryota</taxon>
        <taxon>Fungi</taxon>
        <taxon>Dikarya</taxon>
        <taxon>Basidiomycota</taxon>
        <taxon>Agaricomycotina</taxon>
        <taxon>Agaricomycetes</taxon>
        <taxon>Polyporales</taxon>
        <taxon>Meruliaceae</taxon>
        <taxon>Hermanssonia</taxon>
    </lineage>
</organism>
<comment type="caution">
    <text evidence="1">The sequence shown here is derived from an EMBL/GenBank/DDBJ whole genome shotgun (WGS) entry which is preliminary data.</text>
</comment>
<accession>A0A2R6NUT7</accession>
<keyword evidence="2" id="KW-1185">Reference proteome</keyword>
<dbReference type="EMBL" id="MLYV02000812">
    <property type="protein sequence ID" value="PSR77143.1"/>
    <property type="molecule type" value="Genomic_DNA"/>
</dbReference>